<keyword evidence="2" id="KW-1185">Reference proteome</keyword>
<dbReference type="RefSeq" id="WP_176238772.1">
    <property type="nucleotide sequence ID" value="NZ_AP024412.1"/>
</dbReference>
<accession>A0A7U9XV95</accession>
<reference evidence="1" key="1">
    <citation type="submission" date="2021-01" db="EMBL/GenBank/DDBJ databases">
        <title>Draft genome sequence of Acholeplasmataceae bacterium strain Mahy22.</title>
        <authorList>
            <person name="Watanabe M."/>
            <person name="Kojima H."/>
            <person name="Fukui M."/>
        </authorList>
    </citation>
    <scope>NUCLEOTIDE SEQUENCE</scope>
    <source>
        <strain evidence="1">Mahy22</strain>
    </source>
</reference>
<gene>
    <name evidence="1" type="ORF">MPAN_013110</name>
</gene>
<dbReference type="Pfam" id="PF12811">
    <property type="entry name" value="BaxI_1"/>
    <property type="match status" value="1"/>
</dbReference>
<dbReference type="Proteomes" id="UP000620133">
    <property type="component" value="Chromosome"/>
</dbReference>
<organism evidence="1 2">
    <name type="scientific">Mariniplasma anaerobium</name>
    <dbReference type="NCBI Taxonomy" id="2735436"/>
    <lineage>
        <taxon>Bacteria</taxon>
        <taxon>Bacillati</taxon>
        <taxon>Mycoplasmatota</taxon>
        <taxon>Mollicutes</taxon>
        <taxon>Acholeplasmatales</taxon>
        <taxon>Acholeplasmataceae</taxon>
        <taxon>Mariniplasma</taxon>
    </lineage>
</organism>
<sequence>MRSSNPVFSKIQRDEAYVGTTEATYGGITLKTLLLLILAIGSGFTVIFMASEGYINSGSFIGLLIGSMIIAFISVMVASFSPRLAMPFSIVYALSEGVLLGFLTAIIEGMYPGVAITAVVATATIFAVMLFLYSSRTIRVTSRFRKIMYTALFSILILAILFGIFSWVSPSLVANVQLNGSIALIITGALVIFGALMLTLDFDRAETIVEGGASKQYEWVVAIGLMVTIVWIYIELLRFLAILASRRN</sequence>
<protein>
    <recommendedName>
        <fullName evidence="3">Bax inhibitor-1/YccA family protein</fullName>
    </recommendedName>
</protein>
<evidence type="ECO:0008006" key="3">
    <source>
        <dbReference type="Google" id="ProtNLM"/>
    </source>
</evidence>
<dbReference type="PANTHER" id="PTHR41282">
    <property type="entry name" value="CONSERVED TRANSMEMBRANE PROTEIN-RELATED"/>
    <property type="match status" value="1"/>
</dbReference>
<evidence type="ECO:0000313" key="2">
    <source>
        <dbReference type="Proteomes" id="UP000620133"/>
    </source>
</evidence>
<dbReference type="AlphaFoldDB" id="A0A7U9XV95"/>
<proteinExistence type="predicted"/>
<dbReference type="PANTHER" id="PTHR41282:SF1">
    <property type="entry name" value="CONSERVED TRANSMEMBRANE PROTEIN-RELATED"/>
    <property type="match status" value="1"/>
</dbReference>
<dbReference type="InterPro" id="IPR010539">
    <property type="entry name" value="BaxI_1-like"/>
</dbReference>
<evidence type="ECO:0000313" key="1">
    <source>
        <dbReference type="EMBL" id="BCR36418.1"/>
    </source>
</evidence>
<dbReference type="EMBL" id="AP024412">
    <property type="protein sequence ID" value="BCR36418.1"/>
    <property type="molecule type" value="Genomic_DNA"/>
</dbReference>
<name>A0A7U9XV95_9MOLU</name>
<dbReference type="KEGG" id="manr:MPAN_013110"/>